<keyword evidence="2" id="KW-0812">Transmembrane</keyword>
<keyword evidence="4" id="KW-1185">Reference proteome</keyword>
<sequence>MRYRGPKITSLNSEEGSPSHGGQYTPRDVETCGSIFQETVTEYKEGAAQALAELAESSTVVDIKRLAEDQDGPSPSPSSSSKSAGSLSFVSRRAVTTPRDSGTEMETRVIDTYEHSRREYFLMCRPRQSDMILKHVDVTEARCDYTSYEKLNRAYYGYWPKFLCWALLKEISSVEFVRFYLYWQRNVSIDPKDIGVLAPSPSDEYSYRADTNPPVLKTALQHFIQHPSHAPKIPRHRLRIPKKLQTKLLLLENVDRLEGYGISIQEKLSWRKIFMVEAVFSTACVLFAVIWCVKNHGGIQDGFVIAGTGITYASVILGALLLKDTNR</sequence>
<dbReference type="STRING" id="576137.A0A1L7XMN5"/>
<feature type="compositionally biased region" description="Low complexity" evidence="1">
    <location>
        <begin position="77"/>
        <end position="91"/>
    </location>
</feature>
<organism evidence="3 4">
    <name type="scientific">Phialocephala subalpina</name>
    <dbReference type="NCBI Taxonomy" id="576137"/>
    <lineage>
        <taxon>Eukaryota</taxon>
        <taxon>Fungi</taxon>
        <taxon>Dikarya</taxon>
        <taxon>Ascomycota</taxon>
        <taxon>Pezizomycotina</taxon>
        <taxon>Leotiomycetes</taxon>
        <taxon>Helotiales</taxon>
        <taxon>Mollisiaceae</taxon>
        <taxon>Phialocephala</taxon>
        <taxon>Phialocephala fortinii species complex</taxon>
    </lineage>
</organism>
<feature type="transmembrane region" description="Helical" evidence="2">
    <location>
        <begin position="303"/>
        <end position="322"/>
    </location>
</feature>
<evidence type="ECO:0000256" key="2">
    <source>
        <dbReference type="SAM" id="Phobius"/>
    </source>
</evidence>
<keyword evidence="2" id="KW-0472">Membrane</keyword>
<dbReference type="OrthoDB" id="3563199at2759"/>
<evidence type="ECO:0000256" key="1">
    <source>
        <dbReference type="SAM" id="MobiDB-lite"/>
    </source>
</evidence>
<reference evidence="3 4" key="1">
    <citation type="submission" date="2016-03" db="EMBL/GenBank/DDBJ databases">
        <authorList>
            <person name="Ploux O."/>
        </authorList>
    </citation>
    <scope>NUCLEOTIDE SEQUENCE [LARGE SCALE GENOMIC DNA]</scope>
    <source>
        <strain evidence="3 4">UAMH 11012</strain>
    </source>
</reference>
<name>A0A1L7XMN5_9HELO</name>
<proteinExistence type="predicted"/>
<feature type="region of interest" description="Disordered" evidence="1">
    <location>
        <begin position="68"/>
        <end position="103"/>
    </location>
</feature>
<feature type="region of interest" description="Disordered" evidence="1">
    <location>
        <begin position="1"/>
        <end position="30"/>
    </location>
</feature>
<dbReference type="AlphaFoldDB" id="A0A1L7XMN5"/>
<dbReference type="Proteomes" id="UP000184330">
    <property type="component" value="Unassembled WGS sequence"/>
</dbReference>
<dbReference type="EMBL" id="FJOG01000036">
    <property type="protein sequence ID" value="CZR66305.1"/>
    <property type="molecule type" value="Genomic_DNA"/>
</dbReference>
<evidence type="ECO:0000313" key="3">
    <source>
        <dbReference type="EMBL" id="CZR66305.1"/>
    </source>
</evidence>
<protein>
    <submittedName>
        <fullName evidence="3">Uncharacterized protein</fullName>
    </submittedName>
</protein>
<accession>A0A1L7XMN5</accession>
<gene>
    <name evidence="3" type="ORF">PAC_16206</name>
</gene>
<evidence type="ECO:0000313" key="4">
    <source>
        <dbReference type="Proteomes" id="UP000184330"/>
    </source>
</evidence>
<feature type="transmembrane region" description="Helical" evidence="2">
    <location>
        <begin position="273"/>
        <end position="291"/>
    </location>
</feature>
<feature type="compositionally biased region" description="Polar residues" evidence="1">
    <location>
        <begin position="9"/>
        <end position="22"/>
    </location>
</feature>
<keyword evidence="2" id="KW-1133">Transmembrane helix</keyword>